<evidence type="ECO:0000313" key="2">
    <source>
        <dbReference type="Proteomes" id="UP000185924"/>
    </source>
</evidence>
<evidence type="ECO:0008006" key="3">
    <source>
        <dbReference type="Google" id="ProtNLM"/>
    </source>
</evidence>
<dbReference type="Proteomes" id="UP000185924">
    <property type="component" value="Unassembled WGS sequence"/>
</dbReference>
<dbReference type="EMBL" id="FTNM01000007">
    <property type="protein sequence ID" value="SIR47549.1"/>
    <property type="molecule type" value="Genomic_DNA"/>
</dbReference>
<keyword evidence="2" id="KW-1185">Reference proteome</keyword>
<evidence type="ECO:0000313" key="1">
    <source>
        <dbReference type="EMBL" id="SIR47549.1"/>
    </source>
</evidence>
<protein>
    <recommendedName>
        <fullName evidence="3">DUF4864 domain-containing protein</fullName>
    </recommendedName>
</protein>
<accession>A0A1N7B8B2</accession>
<dbReference type="STRING" id="1077936.SAMN05421545_3802"/>
<organism evidence="1 2">
    <name type="scientific">Pontibacter lucknowensis</name>
    <dbReference type="NCBI Taxonomy" id="1077936"/>
    <lineage>
        <taxon>Bacteria</taxon>
        <taxon>Pseudomonadati</taxon>
        <taxon>Bacteroidota</taxon>
        <taxon>Cytophagia</taxon>
        <taxon>Cytophagales</taxon>
        <taxon>Hymenobacteraceae</taxon>
        <taxon>Pontibacter</taxon>
    </lineage>
</organism>
<dbReference type="Pfam" id="PF16156">
    <property type="entry name" value="DUF4864"/>
    <property type="match status" value="1"/>
</dbReference>
<name>A0A1N7B8B2_9BACT</name>
<sequence>MRGFENMYDKLLLGVGVILLVLLWVQFPAMPEMNAEDHVRYTSDEAKTVMNSKARFLKPSKTLSPRQVIKIQLHALQRNDITDSGIITVFNFSSPTSRVSLGPLNHFRMMVRDPAYSPMLNFVSYKTGKMVITDDTAYQLVVIKGASGEQVPYLFILAKQRKGMYKGCWMTVGVARQDSNRQTSLI</sequence>
<proteinExistence type="predicted"/>
<reference evidence="2" key="1">
    <citation type="submission" date="2017-01" db="EMBL/GenBank/DDBJ databases">
        <authorList>
            <person name="Varghese N."/>
            <person name="Submissions S."/>
        </authorList>
    </citation>
    <scope>NUCLEOTIDE SEQUENCE [LARGE SCALE GENOMIC DNA]</scope>
    <source>
        <strain evidence="2">DM9</strain>
    </source>
</reference>
<dbReference type="AlphaFoldDB" id="A0A1N7B8B2"/>
<dbReference type="PANTHER" id="PTHR35716">
    <property type="entry name" value="OS05G0574700 PROTEIN-RELATED"/>
    <property type="match status" value="1"/>
</dbReference>
<gene>
    <name evidence="1" type="ORF">SAMN05421545_3802</name>
</gene>
<dbReference type="InterPro" id="IPR032347">
    <property type="entry name" value="DUF4864"/>
</dbReference>